<evidence type="ECO:0000313" key="10">
    <source>
        <dbReference type="Proteomes" id="UP000886886"/>
    </source>
</evidence>
<dbReference type="InterPro" id="IPR014017">
    <property type="entry name" value="DNA_helicase_UvrD-like_C"/>
</dbReference>
<keyword evidence="4 5" id="KW-0067">ATP-binding</keyword>
<evidence type="ECO:0000259" key="8">
    <source>
        <dbReference type="PROSITE" id="PS51217"/>
    </source>
</evidence>
<evidence type="ECO:0000256" key="4">
    <source>
        <dbReference type="ARBA" id="ARBA00022840"/>
    </source>
</evidence>
<feature type="binding site" evidence="5">
    <location>
        <begin position="554"/>
        <end position="561"/>
    </location>
    <ligand>
        <name>ATP</name>
        <dbReference type="ChEBI" id="CHEBI:30616"/>
    </ligand>
</feature>
<evidence type="ECO:0000256" key="2">
    <source>
        <dbReference type="ARBA" id="ARBA00022801"/>
    </source>
</evidence>
<dbReference type="Pfam" id="PF13361">
    <property type="entry name" value="UvrD_C"/>
    <property type="match status" value="2"/>
</dbReference>
<name>A0A9D0ZVV2_9FIRM</name>
<dbReference type="SUPFAM" id="SSF89550">
    <property type="entry name" value="PHP domain-like"/>
    <property type="match status" value="1"/>
</dbReference>
<evidence type="ECO:0000313" key="9">
    <source>
        <dbReference type="EMBL" id="HIQ96977.1"/>
    </source>
</evidence>
<feature type="compositionally biased region" description="Basic and acidic residues" evidence="6">
    <location>
        <begin position="484"/>
        <end position="505"/>
    </location>
</feature>
<feature type="domain" description="UvrD-like helicase ATP-binding" evidence="7">
    <location>
        <begin position="533"/>
        <end position="790"/>
    </location>
</feature>
<dbReference type="InterPro" id="IPR016195">
    <property type="entry name" value="Pol/histidinol_Pase-like"/>
</dbReference>
<evidence type="ECO:0000256" key="5">
    <source>
        <dbReference type="PROSITE-ProRule" id="PRU00560"/>
    </source>
</evidence>
<dbReference type="GO" id="GO:0016787">
    <property type="term" value="F:hydrolase activity"/>
    <property type="evidence" value="ECO:0007669"/>
    <property type="project" value="UniProtKB-UniRule"/>
</dbReference>
<dbReference type="InterPro" id="IPR014016">
    <property type="entry name" value="UvrD-like_ATP-bd"/>
</dbReference>
<feature type="region of interest" description="Disordered" evidence="6">
    <location>
        <begin position="452"/>
        <end position="505"/>
    </location>
</feature>
<evidence type="ECO:0000256" key="1">
    <source>
        <dbReference type="ARBA" id="ARBA00022741"/>
    </source>
</evidence>
<dbReference type="Gene3D" id="3.20.20.140">
    <property type="entry name" value="Metal-dependent hydrolases"/>
    <property type="match status" value="1"/>
</dbReference>
<feature type="domain" description="UvrD-like helicase C-terminal" evidence="8">
    <location>
        <begin position="791"/>
        <end position="1032"/>
    </location>
</feature>
<comment type="caution">
    <text evidence="9">The sequence shown here is derived from an EMBL/GenBank/DDBJ whole genome shotgun (WGS) entry which is preliminary data.</text>
</comment>
<dbReference type="Gene3D" id="1.10.10.160">
    <property type="match status" value="1"/>
</dbReference>
<accession>A0A9D0ZVV2</accession>
<protein>
    <submittedName>
        <fullName evidence="9">UvrD-helicase domain-containing protein</fullName>
    </submittedName>
</protein>
<reference evidence="9" key="2">
    <citation type="journal article" date="2021" name="PeerJ">
        <title>Extensive microbial diversity within the chicken gut microbiome revealed by metagenomics and culture.</title>
        <authorList>
            <person name="Gilroy R."/>
            <person name="Ravi A."/>
            <person name="Getino M."/>
            <person name="Pursley I."/>
            <person name="Horton D.L."/>
            <person name="Alikhan N.F."/>
            <person name="Baker D."/>
            <person name="Gharbi K."/>
            <person name="Hall N."/>
            <person name="Watson M."/>
            <person name="Adriaenssens E.M."/>
            <person name="Foster-Nyarko E."/>
            <person name="Jarju S."/>
            <person name="Secka A."/>
            <person name="Antonio M."/>
            <person name="Oren A."/>
            <person name="Chaudhuri R.R."/>
            <person name="La Ragione R."/>
            <person name="Hildebrand F."/>
            <person name="Pallen M.J."/>
        </authorList>
    </citation>
    <scope>NUCLEOTIDE SEQUENCE</scope>
    <source>
        <strain evidence="9">ChiSjej3B21-11622</strain>
    </source>
</reference>
<proteinExistence type="predicted"/>
<dbReference type="Pfam" id="PF00580">
    <property type="entry name" value="UvrD-helicase"/>
    <property type="match status" value="1"/>
</dbReference>
<organism evidence="9 10">
    <name type="scientific">Candidatus Limivivens merdigallinarum</name>
    <dbReference type="NCBI Taxonomy" id="2840859"/>
    <lineage>
        <taxon>Bacteria</taxon>
        <taxon>Bacillati</taxon>
        <taxon>Bacillota</taxon>
        <taxon>Clostridia</taxon>
        <taxon>Lachnospirales</taxon>
        <taxon>Lachnospiraceae</taxon>
        <taxon>Lachnospiraceae incertae sedis</taxon>
        <taxon>Candidatus Limivivens</taxon>
    </lineage>
</organism>
<sequence>MYLADLHIHSHYSRATSRDCDLSHLDLWARKKGIQLVGTGDFTHPAWREELKEKLIPAEEGFYRLKEEYRIPEGEIPGETSPRFVVSGEISSIYKKNGKVRKVHSVILLPGLEDGERLARKLETIGNIHSDGRPILGLDCHDLLEITLELCPDAVYIPAHIWTPHFSLFGAFSGFDTIEECFEDLTPQIHALETGLSSDPPMNWRVSALDRFQLVSNSDAHSPSKLGREANLLDGEFSYSGLSRAIQTGEGLCGTIEFFPEEGKYHFDGHRKCSICLNPVDAEKYQGICPVCGKKLTIGVSHRVEQLSDRKEGFRKAQAKPFESLVPLPEVLASALGASAVSVKVQREYQKLLSKLGPEFEILRNLPIEEIRRTSGNLIAEGIRRLRNGEVTKVPGFDGEYGIIRLFDAAEREEVDGQLSFFDLLGGMGESAAAMEKDGGGQEKLHVGKQVVAGEDAEEKREVQESRIQERELGIQRELAASQNDERESGSESRGQENRSQEQELAIQREWKESPSGENELGAQSQFSGAFLQKLNVRQAETVQASDRAIAVTAGPGSGKTSTLIFHIVYLIEHRKVRTSEITAVTFTNQAAAEMKERLHSYFGKGKSLKNLQIGTFHSICSRLLKEAGGEVALVDETETYGIAKDLRKLYHLNEKPRDILLAVSLWKNGVQTEKDKWEPVCKSYQERLEADGVMDFDDLLVKVLENQELLDAFRKRFSYLCVDEFQDISPLQQKLIKAWNEGGRELFVIGDADQSIYSFRGSDAHCFEKLKKDAPKLREIVLDENYRSQEGILKLAEAVISKNPGQRSKLIAHHETEFPVRLVKAKSELAEGIFIAKEINRLAGGIGMLEAEEVFIQAQGRKSRSFNEIAILYRTHHQARILETCLKKEGIPYVVAGREEFLSEDKVRGTIAFFRSLASANDTDKKQCLSLLWDLKENEVSEVVYETMADQFRPLMKKKKPAELLETWMKEMQLEENKELQKFKEMTIFYRNMEEFLEALKLGVESDLRRCGQKTYRGDAVTLMTLHGSKGLEFPVTILFGVKKGMIPFESENHPSDKEEERRLFYVGLTRAKEELILTTSGEPSEFLEHLPKDLLIQEKADQRKQTDGGRQMSLFELGLH</sequence>
<dbReference type="GO" id="GO:0004386">
    <property type="term" value="F:helicase activity"/>
    <property type="evidence" value="ECO:0007669"/>
    <property type="project" value="UniProtKB-UniRule"/>
</dbReference>
<dbReference type="PROSITE" id="PS51198">
    <property type="entry name" value="UVRD_HELICASE_ATP_BIND"/>
    <property type="match status" value="1"/>
</dbReference>
<dbReference type="EMBL" id="DVFT01000156">
    <property type="protein sequence ID" value="HIQ96977.1"/>
    <property type="molecule type" value="Genomic_DNA"/>
</dbReference>
<dbReference type="AlphaFoldDB" id="A0A9D0ZVV2"/>
<dbReference type="Proteomes" id="UP000886886">
    <property type="component" value="Unassembled WGS sequence"/>
</dbReference>
<dbReference type="InterPro" id="IPR027417">
    <property type="entry name" value="P-loop_NTPase"/>
</dbReference>
<keyword evidence="1 5" id="KW-0547">Nucleotide-binding</keyword>
<dbReference type="CDD" id="cd17932">
    <property type="entry name" value="DEXQc_UvrD"/>
    <property type="match status" value="1"/>
</dbReference>
<evidence type="ECO:0000256" key="6">
    <source>
        <dbReference type="SAM" id="MobiDB-lite"/>
    </source>
</evidence>
<dbReference type="GO" id="GO:0005524">
    <property type="term" value="F:ATP binding"/>
    <property type="evidence" value="ECO:0007669"/>
    <property type="project" value="UniProtKB-UniRule"/>
</dbReference>
<dbReference type="SUPFAM" id="SSF52540">
    <property type="entry name" value="P-loop containing nucleoside triphosphate hydrolases"/>
    <property type="match status" value="1"/>
</dbReference>
<evidence type="ECO:0000256" key="3">
    <source>
        <dbReference type="ARBA" id="ARBA00022806"/>
    </source>
</evidence>
<evidence type="ECO:0000259" key="7">
    <source>
        <dbReference type="PROSITE" id="PS51198"/>
    </source>
</evidence>
<dbReference type="Gene3D" id="1.10.486.10">
    <property type="entry name" value="PCRA, domain 4"/>
    <property type="match status" value="2"/>
</dbReference>
<dbReference type="CDD" id="cd18807">
    <property type="entry name" value="SF1_C_UvrD"/>
    <property type="match status" value="1"/>
</dbReference>
<dbReference type="Gene3D" id="3.40.50.300">
    <property type="entry name" value="P-loop containing nucleotide triphosphate hydrolases"/>
    <property type="match status" value="3"/>
</dbReference>
<dbReference type="PANTHER" id="PTHR40084">
    <property type="entry name" value="PHOSPHOHYDROLASE, PHP FAMILY"/>
    <property type="match status" value="1"/>
</dbReference>
<dbReference type="PANTHER" id="PTHR40084:SF1">
    <property type="entry name" value="PHOSPHOTRANSFERASE"/>
    <property type="match status" value="1"/>
</dbReference>
<reference evidence="9" key="1">
    <citation type="submission" date="2020-10" db="EMBL/GenBank/DDBJ databases">
        <authorList>
            <person name="Gilroy R."/>
        </authorList>
    </citation>
    <scope>NUCLEOTIDE SEQUENCE</scope>
    <source>
        <strain evidence="9">ChiSjej3B21-11622</strain>
    </source>
</reference>
<keyword evidence="2 5" id="KW-0378">Hydrolase</keyword>
<dbReference type="PROSITE" id="PS51217">
    <property type="entry name" value="UVRD_HELICASE_CTER"/>
    <property type="match status" value="1"/>
</dbReference>
<dbReference type="InterPro" id="IPR013986">
    <property type="entry name" value="DExx_box_DNA_helicase_dom_sf"/>
</dbReference>
<feature type="compositionally biased region" description="Basic and acidic residues" evidence="6">
    <location>
        <begin position="458"/>
        <end position="475"/>
    </location>
</feature>
<keyword evidence="3 5" id="KW-0347">Helicase</keyword>
<gene>
    <name evidence="9" type="ORF">IAB26_10490</name>
</gene>
<dbReference type="CDD" id="cd19067">
    <property type="entry name" value="PfuEndoQ-like"/>
    <property type="match status" value="1"/>
</dbReference>